<evidence type="ECO:0000313" key="4">
    <source>
        <dbReference type="Proteomes" id="UP000265875"/>
    </source>
</evidence>
<dbReference type="PROSITE" id="PS51257">
    <property type="entry name" value="PROKAR_LIPOPROTEIN"/>
    <property type="match status" value="1"/>
</dbReference>
<dbReference type="EMBL" id="QWLL01000035">
    <property type="protein sequence ID" value="RII76576.1"/>
    <property type="molecule type" value="Genomic_DNA"/>
</dbReference>
<dbReference type="InterPro" id="IPR002641">
    <property type="entry name" value="PNPLA_dom"/>
</dbReference>
<evidence type="ECO:0000313" key="3">
    <source>
        <dbReference type="EMBL" id="RII76576.1"/>
    </source>
</evidence>
<organism evidence="3 4">
    <name type="scientific">Pseudomonas monteilii</name>
    <dbReference type="NCBI Taxonomy" id="76759"/>
    <lineage>
        <taxon>Bacteria</taxon>
        <taxon>Pseudomonadati</taxon>
        <taxon>Pseudomonadota</taxon>
        <taxon>Gammaproteobacteria</taxon>
        <taxon>Pseudomonadales</taxon>
        <taxon>Pseudomonadaceae</taxon>
        <taxon>Pseudomonas</taxon>
    </lineage>
</organism>
<sequence>MSIPAKRMYWLWLFLIFALTLGCTNPSKAPQLDLGREKLRKQFDVERRPVSGRHPNLGLALAGGGTKASGFSIGVLQGLVASGQMERLDIISSVSGGGYAAYWYYSRLVFDDPAFNKQVKTSRAFQQSLFLDCFPSRYLKTLGVTWSANAPWLAGQPIPCPPRNNTNLLKIAGDDEFEDDSDRVDAQREYDDRLVALNRPELGRDPYRAQNALRGYQDLFSTGRNFFGAHAFDYNTTVGDGRFANEAFEMVPLEIGSVVLNAFANILFDWNMNVSSTQHAYAKGIVRTYGASAPNCDVDDSYCMTTMYGNSVRLEGDLKQAKGLSYENIRRAYEVKGAPLWIINATAGEDRSVLDIGEQQPFYQSSFEITPYEYGSGLYGYKPGHLAGLTPAKAVSASAAFLDSQQKVEADPPLRNLYNGLQKLFALDWGLSFPNPNNTNDAVYGLHYLLPFPLYYVDRLSDEKNSTFIHLSDGGMSENLGAYALVRRGVSNLIISDHAQDREGWMADICRLKEGLDRQGLALILPGLSSLDRQCKIVKNELTGYDVFAWEHPVLVGCIVSKSLANTNCEKLPVNLSHGQYAAHLFVIKPALGNKSIRAQLQNISAGCGRGNEPECQRILRLACTTPNSNDDSPMWRGAEAPSCEMYAFIRKNFNNRDGINDDGCPQFPQFSTVGLTLDSSPWIYGAMRDLGAYYSSRVSWFFDQKGALNNDRYTEELRYQAQNAMPLLVDAKLRKASAVRGCEFKNSNQGAKST</sequence>
<reference evidence="3 4" key="1">
    <citation type="submission" date="2018-08" db="EMBL/GenBank/DDBJ databases">
        <title>Draft genome sequence of the cyanotroph, Pseudomonas monteilii BCN3.</title>
        <authorList>
            <person name="Jones L.B."/>
            <person name="Kunz D.A."/>
        </authorList>
    </citation>
    <scope>NUCLEOTIDE SEQUENCE [LARGE SCALE GENOMIC DNA]</scope>
    <source>
        <strain evidence="3 4">BCN3</strain>
    </source>
</reference>
<dbReference type="InterPro" id="IPR016035">
    <property type="entry name" value="Acyl_Trfase/lysoPLipase"/>
</dbReference>
<dbReference type="Pfam" id="PF01734">
    <property type="entry name" value="Patatin"/>
    <property type="match status" value="1"/>
</dbReference>
<dbReference type="SUPFAM" id="SSF52151">
    <property type="entry name" value="FabD/lysophospholipase-like"/>
    <property type="match status" value="2"/>
</dbReference>
<protein>
    <submittedName>
        <fullName evidence="3">Patatin-like phospholipase family protein</fullName>
    </submittedName>
</protein>
<proteinExistence type="predicted"/>
<dbReference type="PANTHER" id="PTHR10728:SF40">
    <property type="entry name" value="PATATIN FAMILY PROTEIN"/>
    <property type="match status" value="1"/>
</dbReference>
<evidence type="ECO:0000256" key="1">
    <source>
        <dbReference type="ARBA" id="ARBA00023098"/>
    </source>
</evidence>
<feature type="domain" description="PNPLA" evidence="2">
    <location>
        <begin position="59"/>
        <end position="114"/>
    </location>
</feature>
<dbReference type="GO" id="GO:0046475">
    <property type="term" value="P:glycerophospholipid catabolic process"/>
    <property type="evidence" value="ECO:0007669"/>
    <property type="project" value="TreeGrafter"/>
</dbReference>
<accession>A0A399M6S6</accession>
<dbReference type="GO" id="GO:0005829">
    <property type="term" value="C:cytosol"/>
    <property type="evidence" value="ECO:0007669"/>
    <property type="project" value="TreeGrafter"/>
</dbReference>
<dbReference type="GO" id="GO:0004623">
    <property type="term" value="F:phospholipase A2 activity"/>
    <property type="evidence" value="ECO:0007669"/>
    <property type="project" value="TreeGrafter"/>
</dbReference>
<dbReference type="AlphaFoldDB" id="A0A399M6S6"/>
<keyword evidence="1" id="KW-0443">Lipid metabolism</keyword>
<comment type="caution">
    <text evidence="3">The sequence shown here is derived from an EMBL/GenBank/DDBJ whole genome shotgun (WGS) entry which is preliminary data.</text>
</comment>
<name>A0A399M6S6_9PSED</name>
<evidence type="ECO:0000259" key="2">
    <source>
        <dbReference type="Pfam" id="PF01734"/>
    </source>
</evidence>
<dbReference type="RefSeq" id="WP_119370455.1">
    <property type="nucleotide sequence ID" value="NZ_QWLL01000035.1"/>
</dbReference>
<dbReference type="Gene3D" id="3.40.1090.10">
    <property type="entry name" value="Cytosolic phospholipase A2 catalytic domain"/>
    <property type="match status" value="2"/>
</dbReference>
<gene>
    <name evidence="3" type="ORF">D0894_15525</name>
</gene>
<dbReference type="Proteomes" id="UP000265875">
    <property type="component" value="Unassembled WGS sequence"/>
</dbReference>
<dbReference type="PANTHER" id="PTHR10728">
    <property type="entry name" value="CYTOSOLIC PHOSPHOLIPASE A2"/>
    <property type="match status" value="1"/>
</dbReference>